<keyword evidence="3" id="KW-1185">Reference proteome</keyword>
<evidence type="ECO:0000313" key="2">
    <source>
        <dbReference type="EMBL" id="ADY36044.1"/>
    </source>
</evidence>
<dbReference type="OrthoDB" id="1100173at2"/>
<dbReference type="SUPFAM" id="SSF103088">
    <property type="entry name" value="OmpA-like"/>
    <property type="match status" value="1"/>
</dbReference>
<protein>
    <recommendedName>
        <fullName evidence="1">DUF3868 domain-containing protein</fullName>
    </recommendedName>
</protein>
<dbReference type="Gene3D" id="1.25.40.10">
    <property type="entry name" value="Tetratricopeptide repeat domain"/>
    <property type="match status" value="1"/>
</dbReference>
<dbReference type="KEGG" id="bsa:Bacsa_1472"/>
<feature type="domain" description="DUF3868" evidence="1">
    <location>
        <begin position="9"/>
        <end position="97"/>
    </location>
</feature>
<dbReference type="eggNOG" id="COG2885">
    <property type="taxonomic scope" value="Bacteria"/>
</dbReference>
<dbReference type="Pfam" id="PF12984">
    <property type="entry name" value="DUF3868"/>
    <property type="match status" value="1"/>
</dbReference>
<organism evidence="2 3">
    <name type="scientific">Phocaeicola salanitronis (strain DSM 18170 / JCM 13657 / CCUG 60908 / BL78)</name>
    <name type="common">Bacteroides salanitronis</name>
    <dbReference type="NCBI Taxonomy" id="667015"/>
    <lineage>
        <taxon>Bacteria</taxon>
        <taxon>Pseudomonadati</taxon>
        <taxon>Bacteroidota</taxon>
        <taxon>Bacteroidia</taxon>
        <taxon>Bacteroidales</taxon>
        <taxon>Bacteroidaceae</taxon>
        <taxon>Phocaeicola</taxon>
    </lineage>
</organism>
<dbReference type="InterPro" id="IPR024480">
    <property type="entry name" value="DUF3868"/>
</dbReference>
<sequence>MKAKLFFSLLLSLYIIGVNAQRILNGQIEIKDLNIARNEGNLFLSMRMDVTALDVKSDEEIILTPALKSSEETFVNLPAVRINGRNRYYHHLRNDKLADEPYFYRTGKVDEIHYQAMTPYAEWMDNASVVMGEDLCGCCSELLMNNDDLLTQLDMAPKVFEPLFVYVQPEVETVKTRNVKGSAFIDFPVNQTVIYPEYRNNPSELKKIQQTIDVVKNDPDTKITAISIKGYASPEGSYANNTRLAKGRTEALKKYVQELYHFDPSIFTTAYEPEDWEGLERYVEASDLADKEGILDLIAGDEEPDRKDASIKRRYPDTYAFLLKNCYPALRHSDYTVEYIVRSYTDVEEAKRIMKTAPGKLSLQEFYTIANTYESGTPAYNEVFETAVRMYPDDETANLNAANVAMNKRDLTAARKYLDKAGTSKEAEYARGVLEALEGNYAEAQPHLQKAKEMGVTEANDCLKQIEEITK</sequence>
<dbReference type="RefSeq" id="WP_013617475.1">
    <property type="nucleotide sequence ID" value="NC_015164.1"/>
</dbReference>
<evidence type="ECO:0000259" key="1">
    <source>
        <dbReference type="Pfam" id="PF12984"/>
    </source>
</evidence>
<dbReference type="InterPro" id="IPR011990">
    <property type="entry name" value="TPR-like_helical_dom_sf"/>
</dbReference>
<dbReference type="SUPFAM" id="SSF48452">
    <property type="entry name" value="TPR-like"/>
    <property type="match status" value="1"/>
</dbReference>
<dbReference type="STRING" id="667015.Bacsa_1472"/>
<dbReference type="HOGENOM" id="CLU_026852_0_0_10"/>
<dbReference type="Gene3D" id="3.30.1330.60">
    <property type="entry name" value="OmpA-like domain"/>
    <property type="match status" value="1"/>
</dbReference>
<name>F0QZ15_PHOSB</name>
<dbReference type="InterPro" id="IPR036737">
    <property type="entry name" value="OmpA-like_sf"/>
</dbReference>
<dbReference type="Proteomes" id="UP000007486">
    <property type="component" value="Chromosome"/>
</dbReference>
<dbReference type="EMBL" id="CP002530">
    <property type="protein sequence ID" value="ADY36044.1"/>
    <property type="molecule type" value="Genomic_DNA"/>
</dbReference>
<proteinExistence type="predicted"/>
<gene>
    <name evidence="2" type="ordered locus">Bacsa_1472</name>
</gene>
<reference evidence="2 3" key="1">
    <citation type="journal article" date="2011" name="Stand. Genomic Sci.">
        <title>Complete genome sequence of Bacteroides salanitronis type strain (BL78).</title>
        <authorList>
            <person name="Gronow S."/>
            <person name="Held B."/>
            <person name="Lucas S."/>
            <person name="Lapidus A."/>
            <person name="Del Rio T.G."/>
            <person name="Nolan M."/>
            <person name="Tice H."/>
            <person name="Deshpande S."/>
            <person name="Cheng J.F."/>
            <person name="Pitluck S."/>
            <person name="Liolios K."/>
            <person name="Pagani I."/>
            <person name="Ivanova N."/>
            <person name="Mavromatis K."/>
            <person name="Pati A."/>
            <person name="Tapia R."/>
            <person name="Han C."/>
            <person name="Goodwin L."/>
            <person name="Chen A."/>
            <person name="Palaniappan K."/>
            <person name="Land M."/>
            <person name="Hauser L."/>
            <person name="Chang Y.J."/>
            <person name="Jeffries C.D."/>
            <person name="Brambilla E.M."/>
            <person name="Rohde M."/>
            <person name="Goker M."/>
            <person name="Detter J.C."/>
            <person name="Woyke T."/>
            <person name="Bristow J."/>
            <person name="Markowitz V."/>
            <person name="Hugenholtz P."/>
            <person name="Kyrpides N.C."/>
            <person name="Klenk H.P."/>
            <person name="Eisen J.A."/>
        </authorList>
    </citation>
    <scope>NUCLEOTIDE SEQUENCE [LARGE SCALE GENOMIC DNA]</scope>
    <source>
        <strain evidence="2 3">DSM 18170</strain>
    </source>
</reference>
<evidence type="ECO:0000313" key="3">
    <source>
        <dbReference type="Proteomes" id="UP000007486"/>
    </source>
</evidence>
<dbReference type="AlphaFoldDB" id="F0QZ15"/>
<accession>F0QZ15</accession>